<evidence type="ECO:0000256" key="8">
    <source>
        <dbReference type="ARBA" id="ARBA00023240"/>
    </source>
</evidence>
<evidence type="ECO:0000256" key="11">
    <source>
        <dbReference type="SAM" id="SignalP"/>
    </source>
</evidence>
<evidence type="ECO:0000259" key="12">
    <source>
        <dbReference type="PROSITE" id="PS50240"/>
    </source>
</evidence>
<evidence type="ECO:0000256" key="3">
    <source>
        <dbReference type="ARBA" id="ARBA00022656"/>
    </source>
</evidence>
<evidence type="ECO:0000256" key="10">
    <source>
        <dbReference type="ARBA" id="ARBA00084094"/>
    </source>
</evidence>
<dbReference type="GO" id="GO:0004252">
    <property type="term" value="F:serine-type endopeptidase activity"/>
    <property type="evidence" value="ECO:0007669"/>
    <property type="project" value="InterPro"/>
</dbReference>
<organism evidence="13 14">
    <name type="scientific">Trichoplusia ni</name>
    <name type="common">Cabbage looper</name>
    <dbReference type="NCBI Taxonomy" id="7111"/>
    <lineage>
        <taxon>Eukaryota</taxon>
        <taxon>Metazoa</taxon>
        <taxon>Ecdysozoa</taxon>
        <taxon>Arthropoda</taxon>
        <taxon>Hexapoda</taxon>
        <taxon>Insecta</taxon>
        <taxon>Pterygota</taxon>
        <taxon>Neoptera</taxon>
        <taxon>Endopterygota</taxon>
        <taxon>Lepidoptera</taxon>
        <taxon>Glossata</taxon>
        <taxon>Ditrysia</taxon>
        <taxon>Noctuoidea</taxon>
        <taxon>Noctuidae</taxon>
        <taxon>Plusiinae</taxon>
        <taxon>Trichoplusia</taxon>
    </lineage>
</organism>
<keyword evidence="6" id="KW-0720">Serine protease</keyword>
<dbReference type="SMART" id="SM00020">
    <property type="entry name" value="Tryp_SPc"/>
    <property type="match status" value="1"/>
</dbReference>
<dbReference type="RefSeq" id="XP_026739092.1">
    <property type="nucleotide sequence ID" value="XM_026883291.1"/>
</dbReference>
<dbReference type="Gene3D" id="2.40.10.10">
    <property type="entry name" value="Trypsin-like serine proteases"/>
    <property type="match status" value="1"/>
</dbReference>
<evidence type="ECO:0000256" key="4">
    <source>
        <dbReference type="ARBA" id="ARBA00022670"/>
    </source>
</evidence>
<comment type="subcellular location">
    <subcellularLocation>
        <location evidence="1">Secreted</location>
        <location evidence="1">Extracellular space</location>
    </subcellularLocation>
</comment>
<evidence type="ECO:0000256" key="7">
    <source>
        <dbReference type="ARBA" id="ARBA00023157"/>
    </source>
</evidence>
<comment type="similarity">
    <text evidence="2">Belongs to the peptidase S1 family.</text>
</comment>
<reference evidence="14" key="1">
    <citation type="submission" date="2025-08" db="UniProtKB">
        <authorList>
            <consortium name="RefSeq"/>
        </authorList>
    </citation>
    <scope>IDENTIFICATION</scope>
</reference>
<dbReference type="PANTHER" id="PTHR24276">
    <property type="entry name" value="POLYSERASE-RELATED"/>
    <property type="match status" value="1"/>
</dbReference>
<dbReference type="GO" id="GO:0090729">
    <property type="term" value="F:toxin activity"/>
    <property type="evidence" value="ECO:0007669"/>
    <property type="project" value="UniProtKB-KW"/>
</dbReference>
<keyword evidence="7" id="KW-1015">Disulfide bond</keyword>
<dbReference type="KEGG" id="tnl:113501958"/>
<proteinExistence type="inferred from homology"/>
<dbReference type="InterPro" id="IPR001314">
    <property type="entry name" value="Peptidase_S1A"/>
</dbReference>
<dbReference type="Pfam" id="PF00089">
    <property type="entry name" value="Trypsin"/>
    <property type="match status" value="1"/>
</dbReference>
<dbReference type="CDD" id="cd00190">
    <property type="entry name" value="Tryp_SPc"/>
    <property type="match status" value="1"/>
</dbReference>
<evidence type="ECO:0000256" key="9">
    <source>
        <dbReference type="ARBA" id="ARBA00055534"/>
    </source>
</evidence>
<feature type="domain" description="Peptidase S1" evidence="12">
    <location>
        <begin position="24"/>
        <end position="254"/>
    </location>
</feature>
<dbReference type="GO" id="GO:0005576">
    <property type="term" value="C:extracellular region"/>
    <property type="evidence" value="ECO:0007669"/>
    <property type="project" value="UniProtKB-SubCell"/>
</dbReference>
<dbReference type="AlphaFoldDB" id="A0A7E5WFB0"/>
<feature type="signal peptide" evidence="11">
    <location>
        <begin position="1"/>
        <end position="16"/>
    </location>
</feature>
<sequence length="254" mass="27472">MRSIVLFGLFIVAVTAAPENVERIAGGSATNIQTYPSIASLLYTWNWSSYLNACGGIILNNRSILTAAQCPRNDPANRWRVRVGSSNANTGGTVHLLSSMIVHPNFDLDSLVNDIAIMRTSNSISYNNAVRPASIAGSNYNIADNTGLTAAGWGHNLFGQPSEQLRHVHYQAINQATCRNRYAARGISITDNMFCTGILNVGGRDTCRGDYGGPVYHNNVVVGVISFTVECGSAHFPSVNSRVSRYTSWIQNNA</sequence>
<dbReference type="InterPro" id="IPR001254">
    <property type="entry name" value="Trypsin_dom"/>
</dbReference>
<dbReference type="PRINTS" id="PR00722">
    <property type="entry name" value="CHYMOTRYPSIN"/>
</dbReference>
<protein>
    <submittedName>
        <fullName evidence="14">Trypsin, alkaline B-like</fullName>
    </submittedName>
</protein>
<keyword evidence="8" id="KW-1199">Hemostasis impairing toxin</keyword>
<dbReference type="FunCoup" id="A0A7E5WFB0">
    <property type="interactions" value="110"/>
</dbReference>
<name>A0A7E5WFB0_TRINI</name>
<keyword evidence="5" id="KW-0378">Hydrolase</keyword>
<evidence type="ECO:0000256" key="6">
    <source>
        <dbReference type="ARBA" id="ARBA00022825"/>
    </source>
</evidence>
<dbReference type="InterPro" id="IPR009003">
    <property type="entry name" value="Peptidase_S1_PA"/>
</dbReference>
<feature type="chain" id="PRO_5028883397" evidence="11">
    <location>
        <begin position="17"/>
        <end position="254"/>
    </location>
</feature>
<comment type="function">
    <text evidence="9">Fibrinolytic activity; shows preferential cleavage of Arg-Gly bonds in all three fibrinogen chains. Contact with the caterpillars causes severe bleeding, due the anticoagulant effect of the protein.</text>
</comment>
<evidence type="ECO:0000256" key="1">
    <source>
        <dbReference type="ARBA" id="ARBA00004239"/>
    </source>
</evidence>
<dbReference type="InterPro" id="IPR043504">
    <property type="entry name" value="Peptidase_S1_PA_chymotrypsin"/>
</dbReference>
<keyword evidence="4" id="KW-0645">Protease</keyword>
<dbReference type="OrthoDB" id="9425590at2759"/>
<dbReference type="InParanoid" id="A0A7E5WFB0"/>
<keyword evidence="11" id="KW-0732">Signal</keyword>
<dbReference type="GO" id="GO:0006508">
    <property type="term" value="P:proteolysis"/>
    <property type="evidence" value="ECO:0007669"/>
    <property type="project" value="UniProtKB-KW"/>
</dbReference>
<accession>A0A7E5WFB0</accession>
<keyword evidence="13" id="KW-1185">Reference proteome</keyword>
<dbReference type="InterPro" id="IPR050430">
    <property type="entry name" value="Peptidase_S1"/>
</dbReference>
<evidence type="ECO:0000313" key="13">
    <source>
        <dbReference type="Proteomes" id="UP000322000"/>
    </source>
</evidence>
<gene>
    <name evidence="14" type="primary">LOC113501958</name>
</gene>
<evidence type="ECO:0000256" key="2">
    <source>
        <dbReference type="ARBA" id="ARBA00007664"/>
    </source>
</evidence>
<keyword evidence="3" id="KW-0800">Toxin</keyword>
<keyword evidence="10" id="KW-1205">Fibrinolytic toxin</keyword>
<dbReference type="SUPFAM" id="SSF50494">
    <property type="entry name" value="Trypsin-like serine proteases"/>
    <property type="match status" value="1"/>
</dbReference>
<evidence type="ECO:0000313" key="14">
    <source>
        <dbReference type="RefSeq" id="XP_026739092.1"/>
    </source>
</evidence>
<dbReference type="FunFam" id="2.40.10.10:FF:000068">
    <property type="entry name" value="transmembrane protease serine 2"/>
    <property type="match status" value="1"/>
</dbReference>
<dbReference type="GeneID" id="113501958"/>
<dbReference type="PANTHER" id="PTHR24276:SF98">
    <property type="entry name" value="FI18310P1-RELATED"/>
    <property type="match status" value="1"/>
</dbReference>
<evidence type="ECO:0000256" key="5">
    <source>
        <dbReference type="ARBA" id="ARBA00022801"/>
    </source>
</evidence>
<dbReference type="PROSITE" id="PS50240">
    <property type="entry name" value="TRYPSIN_DOM"/>
    <property type="match status" value="1"/>
</dbReference>
<dbReference type="Proteomes" id="UP000322000">
    <property type="component" value="Chromosome 16"/>
</dbReference>